<evidence type="ECO:0000313" key="2">
    <source>
        <dbReference type="Proteomes" id="UP000004691"/>
    </source>
</evidence>
<dbReference type="OrthoDB" id="4485313at2"/>
<dbReference type="STRING" id="882086.SacxiDRAFT_2789"/>
<organism evidence="1 2">
    <name type="scientific">Saccharomonospora xinjiangensis XJ-54</name>
    <dbReference type="NCBI Taxonomy" id="882086"/>
    <lineage>
        <taxon>Bacteria</taxon>
        <taxon>Bacillati</taxon>
        <taxon>Actinomycetota</taxon>
        <taxon>Actinomycetes</taxon>
        <taxon>Pseudonocardiales</taxon>
        <taxon>Pseudonocardiaceae</taxon>
        <taxon>Saccharomonospora</taxon>
    </lineage>
</organism>
<dbReference type="Proteomes" id="UP000004691">
    <property type="component" value="Unassembled WGS sequence"/>
</dbReference>
<name>I0V4F5_9PSEU</name>
<dbReference type="HOGENOM" id="CLU_096818_1_0_11"/>
<accession>I0V4F5</accession>
<dbReference type="RefSeq" id="WP_006239154.1">
    <property type="nucleotide sequence ID" value="NZ_JH636049.1"/>
</dbReference>
<proteinExistence type="predicted"/>
<sequence length="179" mass="19675">MSTRVVLDGPVYVNYGQFYVESGAEHADMEKCFAGQENGLCGAASPGVLFCVTGLHTGSVRLTVEVCDGEPELDDRWEDVVEVSFRPSGAAQVTGWCGEWGHDLDLAECDYRVRYSARDMDAGGQRDMSRDDADDDCEDCTVDAYLLQFWPAPKADDVVVRQTSDTAAYWHGVSWTPSP</sequence>
<gene>
    <name evidence="1" type="ORF">SacxiDRAFT_2789</name>
</gene>
<keyword evidence="2" id="KW-1185">Reference proteome</keyword>
<protein>
    <submittedName>
        <fullName evidence="1">Uncharacterized protein</fullName>
    </submittedName>
</protein>
<evidence type="ECO:0000313" key="1">
    <source>
        <dbReference type="EMBL" id="EID55008.1"/>
    </source>
</evidence>
<dbReference type="AlphaFoldDB" id="I0V4F5"/>
<dbReference type="eggNOG" id="ENOG502ZFB5">
    <property type="taxonomic scope" value="Bacteria"/>
</dbReference>
<reference evidence="1 2" key="1">
    <citation type="submission" date="2012-01" db="EMBL/GenBank/DDBJ databases">
        <title>Improved High-Quality Draft sequence of Saccharomonospora xinjiangensis XJ-54.</title>
        <authorList>
            <consortium name="US DOE Joint Genome Institute"/>
            <person name="Lucas S."/>
            <person name="Han J."/>
            <person name="Lapidus A."/>
            <person name="Cheng J.-F."/>
            <person name="Goodwin L."/>
            <person name="Pitluck S."/>
            <person name="Peters L."/>
            <person name="Mikhailova N."/>
            <person name="Teshima H."/>
            <person name="Detter J.C."/>
            <person name="Han C."/>
            <person name="Tapia R."/>
            <person name="Land M."/>
            <person name="Hauser L."/>
            <person name="Kyrpides N."/>
            <person name="Ivanova N."/>
            <person name="Pagani I."/>
            <person name="Brambilla E.-M."/>
            <person name="Klenk H.-P."/>
            <person name="Woyke T."/>
        </authorList>
    </citation>
    <scope>NUCLEOTIDE SEQUENCE [LARGE SCALE GENOMIC DNA]</scope>
    <source>
        <strain evidence="1 2">XJ-54</strain>
    </source>
</reference>
<dbReference type="EMBL" id="JH636049">
    <property type="protein sequence ID" value="EID55008.1"/>
    <property type="molecule type" value="Genomic_DNA"/>
</dbReference>